<sequence length="400" mass="42679">MLLVVLLAIGGSVAWAVTPRTQSGASLSAEATAAVPSTTTAVGEQSDPPSNGPTAWTARPATVKARRSDTARLALKGVITGGISPKSVASSGAGFVTAQNMMYSHTVTVYNAKTLKLVKAISDQVNLARLGYPQYPGLVRGAPVEAAFSPGGRYAYVSNYAMYGPKFGPEGQDTCSAGDGTERSFVYRIDMKWLKVDKAFRVGAVPKVVAVTPNDQYVLVANWCSWTMSVISVKQGRVLRNVPIGRYPRGIAVSPSGKVAYVAVMGGSELVRVDLHTWKTKRMEVGAGPRALVFAPSGKSIFVSLNAAGRVAKFDTKSHTVRYSLNTGSQPRSLALSSDGTALYVVNYESGTVTKLRARDMQPLQTIQACEHPIGITYEPTTKRVWVACYGGSIRVYDDR</sequence>
<dbReference type="PANTHER" id="PTHR47197">
    <property type="entry name" value="PROTEIN NIRF"/>
    <property type="match status" value="1"/>
</dbReference>
<gene>
    <name evidence="2" type="ORF">UFOPK3674_01448</name>
</gene>
<dbReference type="PANTHER" id="PTHR47197:SF3">
    <property type="entry name" value="DIHYDRO-HEME D1 DEHYDROGENASE"/>
    <property type="match status" value="1"/>
</dbReference>
<dbReference type="EMBL" id="CAFBMX010000007">
    <property type="protein sequence ID" value="CAB4935551.1"/>
    <property type="molecule type" value="Genomic_DNA"/>
</dbReference>
<dbReference type="Gene3D" id="2.130.10.10">
    <property type="entry name" value="YVTN repeat-like/Quinoprotein amine dehydrogenase"/>
    <property type="match status" value="2"/>
</dbReference>
<dbReference type="AlphaFoldDB" id="A0A6J7IXZ0"/>
<dbReference type="InterPro" id="IPR015943">
    <property type="entry name" value="WD40/YVTN_repeat-like_dom_sf"/>
</dbReference>
<name>A0A6J7IXZ0_9ZZZZ</name>
<evidence type="ECO:0000256" key="1">
    <source>
        <dbReference type="SAM" id="MobiDB-lite"/>
    </source>
</evidence>
<evidence type="ECO:0000313" key="2">
    <source>
        <dbReference type="EMBL" id="CAB4935551.1"/>
    </source>
</evidence>
<reference evidence="2" key="1">
    <citation type="submission" date="2020-05" db="EMBL/GenBank/DDBJ databases">
        <authorList>
            <person name="Chiriac C."/>
            <person name="Salcher M."/>
            <person name="Ghai R."/>
            <person name="Kavagutti S V."/>
        </authorList>
    </citation>
    <scope>NUCLEOTIDE SEQUENCE</scope>
</reference>
<dbReference type="InterPro" id="IPR011048">
    <property type="entry name" value="Haem_d1_sf"/>
</dbReference>
<accession>A0A6J7IXZ0</accession>
<dbReference type="InterPro" id="IPR051200">
    <property type="entry name" value="Host-pathogen_enzymatic-act"/>
</dbReference>
<protein>
    <submittedName>
        <fullName evidence="2">Unannotated protein</fullName>
    </submittedName>
</protein>
<proteinExistence type="predicted"/>
<feature type="region of interest" description="Disordered" evidence="1">
    <location>
        <begin position="36"/>
        <end position="63"/>
    </location>
</feature>
<organism evidence="2">
    <name type="scientific">freshwater metagenome</name>
    <dbReference type="NCBI Taxonomy" id="449393"/>
    <lineage>
        <taxon>unclassified sequences</taxon>
        <taxon>metagenomes</taxon>
        <taxon>ecological metagenomes</taxon>
    </lineage>
</organism>
<dbReference type="SUPFAM" id="SSF51004">
    <property type="entry name" value="C-terminal (heme d1) domain of cytochrome cd1-nitrite reductase"/>
    <property type="match status" value="2"/>
</dbReference>